<evidence type="ECO:0000313" key="15">
    <source>
        <dbReference type="Proteomes" id="UP000184480"/>
    </source>
</evidence>
<evidence type="ECO:0000256" key="8">
    <source>
        <dbReference type="ARBA" id="ARBA00022898"/>
    </source>
</evidence>
<protein>
    <recommendedName>
        <fullName evidence="12">L-threonine dehydratase</fullName>
        <ecNumber evidence="12">4.3.1.19</ecNumber>
    </recommendedName>
    <alternativeName>
        <fullName evidence="12">Threonine deaminase</fullName>
    </alternativeName>
</protein>
<evidence type="ECO:0000256" key="7">
    <source>
        <dbReference type="ARBA" id="ARBA00022624"/>
    </source>
</evidence>
<dbReference type="NCBIfam" id="NF006390">
    <property type="entry name" value="PRK08639.1"/>
    <property type="match status" value="1"/>
</dbReference>
<comment type="subunit">
    <text evidence="5 12">Homotetramer.</text>
</comment>
<dbReference type="NCBIfam" id="TIGR02079">
    <property type="entry name" value="THD1"/>
    <property type="match status" value="1"/>
</dbReference>
<keyword evidence="8 12" id="KW-0663">Pyridoxal phosphate</keyword>
<dbReference type="SUPFAM" id="SSF53686">
    <property type="entry name" value="Tryptophan synthase beta subunit-like PLP-dependent enzymes"/>
    <property type="match status" value="1"/>
</dbReference>
<reference evidence="15" key="1">
    <citation type="submission" date="2016-11" db="EMBL/GenBank/DDBJ databases">
        <authorList>
            <person name="Varghese N."/>
            <person name="Submissions S."/>
        </authorList>
    </citation>
    <scope>NUCLEOTIDE SEQUENCE [LARGE SCALE GENOMIC DNA]</scope>
    <source>
        <strain evidence="15">DSM 27370</strain>
    </source>
</reference>
<dbReference type="PROSITE" id="PS51672">
    <property type="entry name" value="ACT_LIKE"/>
    <property type="match status" value="1"/>
</dbReference>
<dbReference type="Pfam" id="PF00291">
    <property type="entry name" value="PALP"/>
    <property type="match status" value="1"/>
</dbReference>
<dbReference type="PROSITE" id="PS00165">
    <property type="entry name" value="DEHYDRATASE_SER_THR"/>
    <property type="match status" value="1"/>
</dbReference>
<evidence type="ECO:0000256" key="2">
    <source>
        <dbReference type="ARBA" id="ARBA00001933"/>
    </source>
</evidence>
<comment type="similarity">
    <text evidence="4 12">Belongs to the serine/threonine dehydratase family.</text>
</comment>
<dbReference type="CDD" id="cd01562">
    <property type="entry name" value="Thr-dehyd"/>
    <property type="match status" value="1"/>
</dbReference>
<dbReference type="FunFam" id="3.40.50.1100:FF:000007">
    <property type="entry name" value="L-threonine dehydratase catabolic TdcB"/>
    <property type="match status" value="1"/>
</dbReference>
<evidence type="ECO:0000313" key="14">
    <source>
        <dbReference type="EMBL" id="SHF21496.1"/>
    </source>
</evidence>
<dbReference type="EMBL" id="FQUC01000004">
    <property type="protein sequence ID" value="SHF21496.1"/>
    <property type="molecule type" value="Genomic_DNA"/>
</dbReference>
<dbReference type="GO" id="GO:0003941">
    <property type="term" value="F:L-serine ammonia-lyase activity"/>
    <property type="evidence" value="ECO:0007669"/>
    <property type="project" value="TreeGrafter"/>
</dbReference>
<keyword evidence="10 12" id="KW-0100">Branched-chain amino acid biosynthesis</keyword>
<keyword evidence="7 12" id="KW-0412">Isoleucine biosynthesis</keyword>
<comment type="function">
    <text evidence="11 12">Catalyzes the anaerobic formation of alpha-ketobutyrate and ammonia from threonine in a two-step reaction. The first step involved a dehydration of threonine and a production of enamine intermediates (aminocrotonate), which tautomerizes to its imine form (iminobutyrate). Both intermediates are unstable and short-lived. The second step is the nonenzymatic hydrolysis of the enamine/imine intermediates to form 2-ketobutyrate and free ammonia. In the low water environment of the cell, the second step is accelerated by RidA.</text>
</comment>
<comment type="cofactor">
    <cofactor evidence="2 12">
        <name>pyridoxal 5'-phosphate</name>
        <dbReference type="ChEBI" id="CHEBI:597326"/>
    </cofactor>
</comment>
<dbReference type="Gene3D" id="3.40.1020.10">
    <property type="entry name" value="Biosynthetic Threonine Deaminase, Domain 3"/>
    <property type="match status" value="1"/>
</dbReference>
<evidence type="ECO:0000256" key="6">
    <source>
        <dbReference type="ARBA" id="ARBA00022605"/>
    </source>
</evidence>
<dbReference type="GO" id="GO:0006565">
    <property type="term" value="P:L-serine catabolic process"/>
    <property type="evidence" value="ECO:0007669"/>
    <property type="project" value="TreeGrafter"/>
</dbReference>
<evidence type="ECO:0000256" key="9">
    <source>
        <dbReference type="ARBA" id="ARBA00023239"/>
    </source>
</evidence>
<evidence type="ECO:0000256" key="12">
    <source>
        <dbReference type="RuleBase" id="RU362012"/>
    </source>
</evidence>
<evidence type="ECO:0000256" key="5">
    <source>
        <dbReference type="ARBA" id="ARBA00011881"/>
    </source>
</evidence>
<dbReference type="InterPro" id="IPR000634">
    <property type="entry name" value="Ser/Thr_deHydtase_PyrdxlP-BS"/>
</dbReference>
<dbReference type="InterPro" id="IPR001926">
    <property type="entry name" value="TrpB-like_PALP"/>
</dbReference>
<evidence type="ECO:0000259" key="13">
    <source>
        <dbReference type="PROSITE" id="PS51672"/>
    </source>
</evidence>
<dbReference type="InterPro" id="IPR011820">
    <property type="entry name" value="IlvA"/>
</dbReference>
<name>A0A1M4ZV67_9BACT</name>
<feature type="domain" description="ACT-like" evidence="13">
    <location>
        <begin position="337"/>
        <end position="411"/>
    </location>
</feature>
<dbReference type="Gene3D" id="3.40.50.1100">
    <property type="match status" value="2"/>
</dbReference>
<dbReference type="AlphaFoldDB" id="A0A1M4ZV67"/>
<dbReference type="UniPathway" id="UPA00047">
    <property type="reaction ID" value="UER00054"/>
</dbReference>
<dbReference type="OrthoDB" id="9811476at2"/>
<proteinExistence type="inferred from homology"/>
<accession>A0A1M4ZV67</accession>
<keyword evidence="15" id="KW-1185">Reference proteome</keyword>
<evidence type="ECO:0000256" key="3">
    <source>
        <dbReference type="ARBA" id="ARBA00004810"/>
    </source>
</evidence>
<dbReference type="FunFam" id="3.40.50.1100:FF:000005">
    <property type="entry name" value="Threonine dehydratase catabolic"/>
    <property type="match status" value="1"/>
</dbReference>
<evidence type="ECO:0000256" key="10">
    <source>
        <dbReference type="ARBA" id="ARBA00023304"/>
    </source>
</evidence>
<dbReference type="GO" id="GO:0030170">
    <property type="term" value="F:pyridoxal phosphate binding"/>
    <property type="evidence" value="ECO:0007669"/>
    <property type="project" value="InterPro"/>
</dbReference>
<dbReference type="GO" id="GO:0006567">
    <property type="term" value="P:L-threonine catabolic process"/>
    <property type="evidence" value="ECO:0007669"/>
    <property type="project" value="TreeGrafter"/>
</dbReference>
<dbReference type="InterPro" id="IPR050147">
    <property type="entry name" value="Ser/Thr_Dehydratase"/>
</dbReference>
<dbReference type="RefSeq" id="WP_062181959.1">
    <property type="nucleotide sequence ID" value="NZ_BBXL01000015.1"/>
</dbReference>
<dbReference type="PANTHER" id="PTHR48078:SF11">
    <property type="entry name" value="THREONINE DEHYDRATASE, MITOCHONDRIAL"/>
    <property type="match status" value="1"/>
</dbReference>
<dbReference type="EC" id="4.3.1.19" evidence="12"/>
<evidence type="ECO:0000256" key="4">
    <source>
        <dbReference type="ARBA" id="ARBA00010869"/>
    </source>
</evidence>
<evidence type="ECO:0000256" key="11">
    <source>
        <dbReference type="ARBA" id="ARBA00025527"/>
    </source>
</evidence>
<sequence length="420" mass="46582">MLSKITEEFGLHIEEAALRLKEVVKQTPLEINQSLSRQTESNVYLKREDLQVVRSYKLRGAYNMMSSLDDDQLRRGVVCASAGNHAQGVAYSCNMLKTKGVIFMPKITPKQKINQTRMFGNGNIEIVLTGDTFDDCAEAAKEYTQKHNMIFIPPFDHTKIIEGQGTIAAEILSGMGDQPVDYIFIPIGGGGLCAGVGAYIKDHSPNTKIIGVEPVGAPSMTAAIEAGHPVVLSQIDKFVDGAAVKKVGELTYPICHKVVDEVCLVPEGEVCTTILDLYNRDAIVVEPAGALSIAALNHYPEQIKGKNVICIVSGSNNDINRMQEIKERSLIFEGLKYYFIVDFPQRTNTLRDFVNQVLGKHDDIVRFEYMKKNDRESGPALVGIEVDSREEYKQLIVRMQEYGLDFTLLDPISDVGKYIV</sequence>
<dbReference type="STRING" id="1346286.SAMN05444362_104190"/>
<comment type="pathway">
    <text evidence="3 12">Amino-acid biosynthesis; L-isoleucine biosynthesis; 2-oxobutanoate from L-threonine: step 1/1.</text>
</comment>
<comment type="catalytic activity">
    <reaction evidence="1 12">
        <text>L-threonine = 2-oxobutanoate + NH4(+)</text>
        <dbReference type="Rhea" id="RHEA:22108"/>
        <dbReference type="ChEBI" id="CHEBI:16763"/>
        <dbReference type="ChEBI" id="CHEBI:28938"/>
        <dbReference type="ChEBI" id="CHEBI:57926"/>
        <dbReference type="EC" id="4.3.1.19"/>
    </reaction>
</comment>
<dbReference type="GO" id="GO:0009097">
    <property type="term" value="P:isoleucine biosynthetic process"/>
    <property type="evidence" value="ECO:0007669"/>
    <property type="project" value="UniProtKB-UniRule"/>
</dbReference>
<dbReference type="Pfam" id="PF00585">
    <property type="entry name" value="Thr_dehydrat_C"/>
    <property type="match status" value="1"/>
</dbReference>
<dbReference type="InterPro" id="IPR036052">
    <property type="entry name" value="TrpB-like_PALP_sf"/>
</dbReference>
<organism evidence="14 15">
    <name type="scientific">Dysgonomonas macrotermitis</name>
    <dbReference type="NCBI Taxonomy" id="1346286"/>
    <lineage>
        <taxon>Bacteria</taxon>
        <taxon>Pseudomonadati</taxon>
        <taxon>Bacteroidota</taxon>
        <taxon>Bacteroidia</taxon>
        <taxon>Bacteroidales</taxon>
        <taxon>Dysgonomonadaceae</taxon>
        <taxon>Dysgonomonas</taxon>
    </lineage>
</organism>
<keyword evidence="6 12" id="KW-0028">Amino-acid biosynthesis</keyword>
<dbReference type="GO" id="GO:0004794">
    <property type="term" value="F:threonine deaminase activity"/>
    <property type="evidence" value="ECO:0007669"/>
    <property type="project" value="UniProtKB-UniRule"/>
</dbReference>
<dbReference type="InterPro" id="IPR038110">
    <property type="entry name" value="TD_ACT-like_sf"/>
</dbReference>
<evidence type="ECO:0000256" key="1">
    <source>
        <dbReference type="ARBA" id="ARBA00001274"/>
    </source>
</evidence>
<gene>
    <name evidence="12" type="primary">ilvA</name>
    <name evidence="14" type="ORF">SAMN05444362_104190</name>
</gene>
<keyword evidence="9 12" id="KW-0456">Lyase</keyword>
<dbReference type="InterPro" id="IPR001721">
    <property type="entry name" value="TD_ACT-like"/>
</dbReference>
<dbReference type="PANTHER" id="PTHR48078">
    <property type="entry name" value="THREONINE DEHYDRATASE, MITOCHONDRIAL-RELATED"/>
    <property type="match status" value="1"/>
</dbReference>
<dbReference type="Proteomes" id="UP000184480">
    <property type="component" value="Unassembled WGS sequence"/>
</dbReference>